<comment type="caution">
    <text evidence="8">The sequence shown here is derived from an EMBL/GenBank/DDBJ whole genome shotgun (WGS) entry which is preliminary data.</text>
</comment>
<dbReference type="InterPro" id="IPR017452">
    <property type="entry name" value="GPCR_Rhodpsn_7TM"/>
</dbReference>
<dbReference type="CDD" id="cd14978">
    <property type="entry name" value="7tmA_FMRFamide_R-like"/>
    <property type="match status" value="1"/>
</dbReference>
<keyword evidence="4 6" id="KW-0472">Membrane</keyword>
<organism evidence="8 9">
    <name type="scientific">Mesorhabditis spiculigera</name>
    <dbReference type="NCBI Taxonomy" id="96644"/>
    <lineage>
        <taxon>Eukaryota</taxon>
        <taxon>Metazoa</taxon>
        <taxon>Ecdysozoa</taxon>
        <taxon>Nematoda</taxon>
        <taxon>Chromadorea</taxon>
        <taxon>Rhabditida</taxon>
        <taxon>Rhabditina</taxon>
        <taxon>Rhabditomorpha</taxon>
        <taxon>Rhabditoidea</taxon>
        <taxon>Rhabditidae</taxon>
        <taxon>Mesorhabditinae</taxon>
        <taxon>Mesorhabditis</taxon>
    </lineage>
</organism>
<keyword evidence="2 6" id="KW-0812">Transmembrane</keyword>
<evidence type="ECO:0000256" key="2">
    <source>
        <dbReference type="ARBA" id="ARBA00022692"/>
    </source>
</evidence>
<feature type="transmembrane region" description="Helical" evidence="6">
    <location>
        <begin position="29"/>
        <end position="57"/>
    </location>
</feature>
<dbReference type="PANTHER" id="PTHR46709">
    <property type="entry name" value="PROTEIN CBG23488-RELATED"/>
    <property type="match status" value="1"/>
</dbReference>
<comment type="subcellular location">
    <subcellularLocation>
        <location evidence="1">Membrane</location>
    </subcellularLocation>
</comment>
<dbReference type="Proteomes" id="UP001177023">
    <property type="component" value="Unassembled WGS sequence"/>
</dbReference>
<reference evidence="8" key="1">
    <citation type="submission" date="2023-06" db="EMBL/GenBank/DDBJ databases">
        <authorList>
            <person name="Delattre M."/>
        </authorList>
    </citation>
    <scope>NUCLEOTIDE SEQUENCE</scope>
    <source>
        <strain evidence="8">AF72</strain>
    </source>
</reference>
<dbReference type="AlphaFoldDB" id="A0AA36DDK1"/>
<feature type="transmembrane region" description="Helical" evidence="6">
    <location>
        <begin position="64"/>
        <end position="92"/>
    </location>
</feature>
<dbReference type="GO" id="GO:0016020">
    <property type="term" value="C:membrane"/>
    <property type="evidence" value="ECO:0007669"/>
    <property type="project" value="UniProtKB-SubCell"/>
</dbReference>
<evidence type="ECO:0000256" key="5">
    <source>
        <dbReference type="SAM" id="MobiDB-lite"/>
    </source>
</evidence>
<feature type="transmembrane region" description="Helical" evidence="6">
    <location>
        <begin position="269"/>
        <end position="289"/>
    </location>
</feature>
<evidence type="ECO:0000313" key="9">
    <source>
        <dbReference type="Proteomes" id="UP001177023"/>
    </source>
</evidence>
<accession>A0AA36DDK1</accession>
<evidence type="ECO:0000256" key="6">
    <source>
        <dbReference type="SAM" id="Phobius"/>
    </source>
</evidence>
<protein>
    <recommendedName>
        <fullName evidence="7">G-protein coupled receptors family 1 profile domain-containing protein</fullName>
    </recommendedName>
</protein>
<keyword evidence="9" id="KW-1185">Reference proteome</keyword>
<dbReference type="PANTHER" id="PTHR46709:SF6">
    <property type="entry name" value="G-PROTEIN COUPLED RECEPTORS FAMILY 1 PROFILE DOMAIN-CONTAINING PROTEIN"/>
    <property type="match status" value="1"/>
</dbReference>
<gene>
    <name evidence="8" type="ORF">MSPICULIGERA_LOCUS22784</name>
</gene>
<sequence length="536" mass="60647">MEEEAVADGAFADNGTCIYWGTDYIEGKIWLIGMFGTTVALTSIILNFFLCIVYLYTPSLAKSAVLYFGVIAVVDIIMGFNYIAAMSVPVFIDYYGLLWLYHVFVSCVVTVVCESNCALFSSSLLILLATTERLLRTFQVKTTTHLRRFVEKNRVGLCAGCILVAVAYKLPTYFELDVTEHLHCGVEEFSRFEIVATPLVRNEIYRKLFMFWTRFIVDRISPFILLVLMNFKIITALKQQTFTPKKAVFMPSSSTKCSRRNIRDATRTLIIMVSLYIVSQAPQMIISISEFSTPNLDEKLRDDEGLHQLYSYANDICSICSLLSSCLRFPVYLANNRQINDASRATFRYFCGYWRAEKKPKDYRPISAPTASLTAGKGRNPDAPQMIISISEFSTPNLDEKLRDDEGLHQLYSYANDICSICSLLSSCLRFPVYLANNRQINDASRATFRYFCGYWRAEKKPKDYRPISAPTASLTAGKAPSKKTSGGPRTVKLAEDPRKADAAESMANKPTDVENTDSTSNYSATYEYHLNEYRL</sequence>
<name>A0AA36DDK1_9BILA</name>
<feature type="transmembrane region" description="Helical" evidence="6">
    <location>
        <begin position="220"/>
        <end position="237"/>
    </location>
</feature>
<dbReference type="SUPFAM" id="SSF81321">
    <property type="entry name" value="Family A G protein-coupled receptor-like"/>
    <property type="match status" value="1"/>
</dbReference>
<evidence type="ECO:0000313" key="8">
    <source>
        <dbReference type="EMBL" id="CAJ0584741.1"/>
    </source>
</evidence>
<dbReference type="PROSITE" id="PS50262">
    <property type="entry name" value="G_PROTEIN_RECEP_F1_2"/>
    <property type="match status" value="1"/>
</dbReference>
<feature type="non-terminal residue" evidence="8">
    <location>
        <position position="536"/>
    </location>
</feature>
<dbReference type="Gene3D" id="1.20.1070.10">
    <property type="entry name" value="Rhodopsin 7-helix transmembrane proteins"/>
    <property type="match status" value="1"/>
</dbReference>
<feature type="region of interest" description="Disordered" evidence="5">
    <location>
        <begin position="467"/>
        <end position="522"/>
    </location>
</feature>
<feature type="domain" description="G-protein coupled receptors family 1 profile" evidence="7">
    <location>
        <begin position="46"/>
        <end position="332"/>
    </location>
</feature>
<dbReference type="EMBL" id="CATQJA010002700">
    <property type="protein sequence ID" value="CAJ0584741.1"/>
    <property type="molecule type" value="Genomic_DNA"/>
</dbReference>
<proteinExistence type="predicted"/>
<evidence type="ECO:0000256" key="4">
    <source>
        <dbReference type="ARBA" id="ARBA00023136"/>
    </source>
</evidence>
<feature type="compositionally biased region" description="Basic and acidic residues" evidence="5">
    <location>
        <begin position="493"/>
        <end position="503"/>
    </location>
</feature>
<keyword evidence="3 6" id="KW-1133">Transmembrane helix</keyword>
<evidence type="ECO:0000256" key="3">
    <source>
        <dbReference type="ARBA" id="ARBA00022989"/>
    </source>
</evidence>
<evidence type="ECO:0000259" key="7">
    <source>
        <dbReference type="PROSITE" id="PS50262"/>
    </source>
</evidence>
<feature type="transmembrane region" description="Helical" evidence="6">
    <location>
        <begin position="98"/>
        <end position="128"/>
    </location>
</feature>
<feature type="transmembrane region" description="Helical" evidence="6">
    <location>
        <begin position="155"/>
        <end position="174"/>
    </location>
</feature>
<evidence type="ECO:0000256" key="1">
    <source>
        <dbReference type="ARBA" id="ARBA00004370"/>
    </source>
</evidence>